<feature type="transmembrane region" description="Helical" evidence="4">
    <location>
        <begin position="177"/>
        <end position="195"/>
    </location>
</feature>
<dbReference type="EMBL" id="CP021330">
    <property type="protein sequence ID" value="AVX04117.1"/>
    <property type="molecule type" value="Genomic_DNA"/>
</dbReference>
<evidence type="ECO:0000256" key="1">
    <source>
        <dbReference type="ARBA" id="ARBA00022692"/>
    </source>
</evidence>
<keyword evidence="3 4" id="KW-0472">Membrane</keyword>
<feature type="transmembrane region" description="Helical" evidence="4">
    <location>
        <begin position="55"/>
        <end position="74"/>
    </location>
</feature>
<dbReference type="STRING" id="1122213.GCA_000423365_01203"/>
<dbReference type="InterPro" id="IPR050327">
    <property type="entry name" value="Proton-linked_MCT"/>
</dbReference>
<evidence type="ECO:0000256" key="2">
    <source>
        <dbReference type="ARBA" id="ARBA00022989"/>
    </source>
</evidence>
<feature type="domain" description="Major facilitator superfamily (MFS) profile" evidence="5">
    <location>
        <begin position="17"/>
        <end position="403"/>
    </location>
</feature>
<protein>
    <submittedName>
        <fullName evidence="6">Putative MFS-type transporter YbfB</fullName>
    </submittedName>
</protein>
<dbReference type="InterPro" id="IPR036259">
    <property type="entry name" value="MFS_trans_sf"/>
</dbReference>
<feature type="transmembrane region" description="Helical" evidence="4">
    <location>
        <begin position="348"/>
        <end position="367"/>
    </location>
</feature>
<reference evidence="6 7" key="1">
    <citation type="submission" date="2017-05" db="EMBL/GenBank/DDBJ databases">
        <title>Genome Analysis of Maritalea myrionectae HL2708#5.</title>
        <authorList>
            <consortium name="Cotde Inc.-PKNU"/>
            <person name="Jang D."/>
            <person name="Oh H.-M."/>
        </authorList>
    </citation>
    <scope>NUCLEOTIDE SEQUENCE [LARGE SCALE GENOMIC DNA]</scope>
    <source>
        <strain evidence="6 7">HL2708#5</strain>
    </source>
</reference>
<dbReference type="AlphaFoldDB" id="A0A2R4MDK0"/>
<feature type="transmembrane region" description="Helical" evidence="4">
    <location>
        <begin position="224"/>
        <end position="249"/>
    </location>
</feature>
<feature type="transmembrane region" description="Helical" evidence="4">
    <location>
        <begin position="288"/>
        <end position="309"/>
    </location>
</feature>
<feature type="transmembrane region" description="Helical" evidence="4">
    <location>
        <begin position="12"/>
        <end position="35"/>
    </location>
</feature>
<organism evidence="6 7">
    <name type="scientific">Maritalea myrionectae</name>
    <dbReference type="NCBI Taxonomy" id="454601"/>
    <lineage>
        <taxon>Bacteria</taxon>
        <taxon>Pseudomonadati</taxon>
        <taxon>Pseudomonadota</taxon>
        <taxon>Alphaproteobacteria</taxon>
        <taxon>Hyphomicrobiales</taxon>
        <taxon>Devosiaceae</taxon>
        <taxon>Maritalea</taxon>
    </lineage>
</organism>
<dbReference type="Proteomes" id="UP000258927">
    <property type="component" value="Chromosome"/>
</dbReference>
<evidence type="ECO:0000259" key="5">
    <source>
        <dbReference type="PROSITE" id="PS50850"/>
    </source>
</evidence>
<dbReference type="Pfam" id="PF07690">
    <property type="entry name" value="MFS_1"/>
    <property type="match status" value="1"/>
</dbReference>
<evidence type="ECO:0000256" key="3">
    <source>
        <dbReference type="ARBA" id="ARBA00023136"/>
    </source>
</evidence>
<evidence type="ECO:0000313" key="7">
    <source>
        <dbReference type="Proteomes" id="UP000258927"/>
    </source>
</evidence>
<keyword evidence="7" id="KW-1185">Reference proteome</keyword>
<dbReference type="InterPro" id="IPR020846">
    <property type="entry name" value="MFS_dom"/>
</dbReference>
<dbReference type="GO" id="GO:0022857">
    <property type="term" value="F:transmembrane transporter activity"/>
    <property type="evidence" value="ECO:0007669"/>
    <property type="project" value="InterPro"/>
</dbReference>
<dbReference type="PROSITE" id="PS50850">
    <property type="entry name" value="MFS"/>
    <property type="match status" value="1"/>
</dbReference>
<name>A0A2R4MDK0_9HYPH</name>
<feature type="transmembrane region" description="Helical" evidence="4">
    <location>
        <begin position="110"/>
        <end position="133"/>
    </location>
</feature>
<feature type="transmembrane region" description="Helical" evidence="4">
    <location>
        <begin position="261"/>
        <end position="281"/>
    </location>
</feature>
<feature type="transmembrane region" description="Helical" evidence="4">
    <location>
        <begin position="379"/>
        <end position="398"/>
    </location>
</feature>
<feature type="transmembrane region" description="Helical" evidence="4">
    <location>
        <begin position="145"/>
        <end position="165"/>
    </location>
</feature>
<sequence length="413" mass="44214">MSTTNLTTPLGAIRTPLSFIIIAGCLIAMMSFGVRSTAGLFTLPLTSEFGWSRETWGLAFAVQNLIWGLIQPIAGGFADKHGTAKTLIIGTIIYALGVLLLAYGGTELTLFLGAGLLMGLGIGTASFAVVMAAFGRAVPAEKRSFVFGIATAASSAGQFVFAPVGQQLINGFGWQNALLIFAITLLAIIPLSFFLRGKTEHQADDGRDMPLFETLREAFKHRSYVLLVAGFFVCGFHLAFVTVHMPAYLVQCGLSPTVGSWALALIGLFNIVGSLGAGYLAGRLPKQFLLASIYLSRVVITGLFLLLPITEWTTYVFAAVTGLLWLATVPPTAALVTNFFGPKYMGMLYGFAFLSHQIGSFFGVWLGGVSFDLTGNYDLVWYLGMMIGLLSAALHLPIREKRAPHFAVIAPGE</sequence>
<feature type="transmembrane region" description="Helical" evidence="4">
    <location>
        <begin position="315"/>
        <end position="336"/>
    </location>
</feature>
<dbReference type="KEGG" id="mmyr:MXMO3_01587"/>
<accession>A0A2R4MDK0</accession>
<proteinExistence type="predicted"/>
<keyword evidence="1 4" id="KW-0812">Transmembrane</keyword>
<dbReference type="SUPFAM" id="SSF103473">
    <property type="entry name" value="MFS general substrate transporter"/>
    <property type="match status" value="1"/>
</dbReference>
<dbReference type="PANTHER" id="PTHR11360">
    <property type="entry name" value="MONOCARBOXYLATE TRANSPORTER"/>
    <property type="match status" value="1"/>
</dbReference>
<dbReference type="RefSeq" id="WP_117395501.1">
    <property type="nucleotide sequence ID" value="NZ_CP021330.1"/>
</dbReference>
<feature type="transmembrane region" description="Helical" evidence="4">
    <location>
        <begin position="86"/>
        <end position="104"/>
    </location>
</feature>
<dbReference type="PANTHER" id="PTHR11360:SF284">
    <property type="entry name" value="EG:103B4.3 PROTEIN-RELATED"/>
    <property type="match status" value="1"/>
</dbReference>
<dbReference type="InterPro" id="IPR011701">
    <property type="entry name" value="MFS"/>
</dbReference>
<dbReference type="CDD" id="cd17355">
    <property type="entry name" value="MFS_YcxA_like"/>
    <property type="match status" value="1"/>
</dbReference>
<dbReference type="Gene3D" id="1.20.1250.20">
    <property type="entry name" value="MFS general substrate transporter like domains"/>
    <property type="match status" value="1"/>
</dbReference>
<evidence type="ECO:0000256" key="4">
    <source>
        <dbReference type="SAM" id="Phobius"/>
    </source>
</evidence>
<keyword evidence="2 4" id="KW-1133">Transmembrane helix</keyword>
<gene>
    <name evidence="6" type="ORF">MXMO3_01587</name>
</gene>
<evidence type="ECO:0000313" key="6">
    <source>
        <dbReference type="EMBL" id="AVX04117.1"/>
    </source>
</evidence>